<dbReference type="GO" id="GO:0006493">
    <property type="term" value="P:protein O-linked glycosylation"/>
    <property type="evidence" value="ECO:0007669"/>
    <property type="project" value="TreeGrafter"/>
</dbReference>
<evidence type="ECO:0000256" key="3">
    <source>
        <dbReference type="ARBA" id="ARBA00022676"/>
    </source>
</evidence>
<dbReference type="EC" id="2.4.1.-" evidence="10"/>
<evidence type="ECO:0000256" key="1">
    <source>
        <dbReference type="ARBA" id="ARBA00004323"/>
    </source>
</evidence>
<dbReference type="PANTHER" id="PTHR11214">
    <property type="entry name" value="BETA-1,3-N-ACETYLGLUCOSAMINYLTRANSFERASE"/>
    <property type="match status" value="1"/>
</dbReference>
<evidence type="ECO:0000256" key="9">
    <source>
        <dbReference type="ARBA" id="ARBA00023136"/>
    </source>
</evidence>
<protein>
    <recommendedName>
        <fullName evidence="10">Hexosyltransferase</fullName>
        <ecNumber evidence="10">2.4.1.-</ecNumber>
    </recommendedName>
</protein>
<comment type="similarity">
    <text evidence="2 10">Belongs to the glycosyltransferase 31 family.</text>
</comment>
<keyword evidence="6" id="KW-0735">Signal-anchor</keyword>
<evidence type="ECO:0000313" key="11">
    <source>
        <dbReference type="Proteomes" id="UP000887572"/>
    </source>
</evidence>
<evidence type="ECO:0000256" key="8">
    <source>
        <dbReference type="ARBA" id="ARBA00023034"/>
    </source>
</evidence>
<dbReference type="PANTHER" id="PTHR11214:SF3">
    <property type="entry name" value="BETA-1,3-GALACTOSYLTRANSFERASE 6"/>
    <property type="match status" value="1"/>
</dbReference>
<keyword evidence="4" id="KW-0808">Transferase</keyword>
<evidence type="ECO:0000256" key="6">
    <source>
        <dbReference type="ARBA" id="ARBA00022968"/>
    </source>
</evidence>
<evidence type="ECO:0000256" key="4">
    <source>
        <dbReference type="ARBA" id="ARBA00022679"/>
    </source>
</evidence>
<evidence type="ECO:0000256" key="2">
    <source>
        <dbReference type="ARBA" id="ARBA00008661"/>
    </source>
</evidence>
<dbReference type="Proteomes" id="UP000887572">
    <property type="component" value="Unplaced"/>
</dbReference>
<keyword evidence="3 10" id="KW-0328">Glycosyltransferase</keyword>
<dbReference type="WBParaSite" id="Gr19_v10_g17356.t1">
    <property type="protein sequence ID" value="Gr19_v10_g17356.t1"/>
    <property type="gene ID" value="Gr19_v10_g17356"/>
</dbReference>
<dbReference type="Pfam" id="PF01762">
    <property type="entry name" value="Galactosyl_T"/>
    <property type="match status" value="1"/>
</dbReference>
<dbReference type="GO" id="GO:0000139">
    <property type="term" value="C:Golgi membrane"/>
    <property type="evidence" value="ECO:0007669"/>
    <property type="project" value="UniProtKB-SubCell"/>
</dbReference>
<proteinExistence type="inferred from homology"/>
<keyword evidence="11" id="KW-1185">Reference proteome</keyword>
<keyword evidence="7" id="KW-1133">Transmembrane helix</keyword>
<sequence>MIKSISANLETEQNRLDSGELRSVNHYASIYGPFGGYFEQLDEEELPLSTQTFRIEFSNYLLNYSVINAPKCEADTNLFIFVPSRPESQYRRQQIRESWAADLKRENATLRFVVGWPLRYEFDLLLEEFLTFSDLILYDVEDTYANLYVKVYVSFQWQQYFCRNAKFVLKTDDDAVVDVERLRWWIDHEFARKVALYPASVFGGLWRGVKVIRERTHQWHVPRALYAAKKYPPYMNGPTYLLSNKAVKEILEATGEVKALPIEDILFTGILAGRMHVHKFSVWQHFRFGKYIYVHERCRNDPQDGRKVPYVTALFGVSNPDNIRRAFDELRSVNCSDSWLSIRSLLWEKALKWWKE</sequence>
<dbReference type="Gene3D" id="3.90.550.50">
    <property type="match status" value="1"/>
</dbReference>
<evidence type="ECO:0000313" key="12">
    <source>
        <dbReference type="WBParaSite" id="Gr19_v10_g17356.t1"/>
    </source>
</evidence>
<dbReference type="AlphaFoldDB" id="A0A914HJ36"/>
<name>A0A914HJ36_GLORO</name>
<dbReference type="GO" id="GO:0016758">
    <property type="term" value="F:hexosyltransferase activity"/>
    <property type="evidence" value="ECO:0007669"/>
    <property type="project" value="InterPro"/>
</dbReference>
<keyword evidence="9" id="KW-0472">Membrane</keyword>
<organism evidence="11 12">
    <name type="scientific">Globodera rostochiensis</name>
    <name type="common">Golden nematode worm</name>
    <name type="synonym">Heterodera rostochiensis</name>
    <dbReference type="NCBI Taxonomy" id="31243"/>
    <lineage>
        <taxon>Eukaryota</taxon>
        <taxon>Metazoa</taxon>
        <taxon>Ecdysozoa</taxon>
        <taxon>Nematoda</taxon>
        <taxon>Chromadorea</taxon>
        <taxon>Rhabditida</taxon>
        <taxon>Tylenchina</taxon>
        <taxon>Tylenchomorpha</taxon>
        <taxon>Tylenchoidea</taxon>
        <taxon>Heteroderidae</taxon>
        <taxon>Heteroderinae</taxon>
        <taxon>Globodera</taxon>
    </lineage>
</organism>
<keyword evidence="5" id="KW-0812">Transmembrane</keyword>
<evidence type="ECO:0000256" key="10">
    <source>
        <dbReference type="RuleBase" id="RU363063"/>
    </source>
</evidence>
<evidence type="ECO:0000256" key="5">
    <source>
        <dbReference type="ARBA" id="ARBA00022692"/>
    </source>
</evidence>
<keyword evidence="8 10" id="KW-0333">Golgi apparatus</keyword>
<accession>A0A914HJ36</accession>
<dbReference type="InterPro" id="IPR002659">
    <property type="entry name" value="Glyco_trans_31"/>
</dbReference>
<reference evidence="12" key="1">
    <citation type="submission" date="2022-11" db="UniProtKB">
        <authorList>
            <consortium name="WormBaseParasite"/>
        </authorList>
    </citation>
    <scope>IDENTIFICATION</scope>
</reference>
<comment type="subcellular location">
    <subcellularLocation>
        <location evidence="1 10">Golgi apparatus membrane</location>
        <topology evidence="1 10">Single-pass type II membrane protein</topology>
    </subcellularLocation>
</comment>
<evidence type="ECO:0000256" key="7">
    <source>
        <dbReference type="ARBA" id="ARBA00022989"/>
    </source>
</evidence>